<dbReference type="AlphaFoldDB" id="A0A7C9CR71"/>
<protein>
    <submittedName>
        <fullName evidence="2">Uncharacterized protein</fullName>
    </submittedName>
</protein>
<dbReference type="EMBL" id="GISG01037150">
    <property type="protein sequence ID" value="MBA4622143.1"/>
    <property type="molecule type" value="Transcribed_RNA"/>
</dbReference>
<name>A0A7C9CR71_OPUST</name>
<evidence type="ECO:0000256" key="1">
    <source>
        <dbReference type="SAM" id="MobiDB-lite"/>
    </source>
</evidence>
<reference evidence="2" key="1">
    <citation type="journal article" date="2013" name="J. Plant Res.">
        <title>Effect of fungi and light on seed germination of three Opuntia species from semiarid lands of central Mexico.</title>
        <authorList>
            <person name="Delgado-Sanchez P."/>
            <person name="Jimenez-Bremont J.F."/>
            <person name="Guerrero-Gonzalez Mde L."/>
            <person name="Flores J."/>
        </authorList>
    </citation>
    <scope>NUCLEOTIDE SEQUENCE</scope>
    <source>
        <tissue evidence="2">Cladode</tissue>
    </source>
</reference>
<feature type="region of interest" description="Disordered" evidence="1">
    <location>
        <begin position="70"/>
        <end position="91"/>
    </location>
</feature>
<organism evidence="2">
    <name type="scientific">Opuntia streptacantha</name>
    <name type="common">Prickly pear cactus</name>
    <name type="synonym">Opuntia cardona</name>
    <dbReference type="NCBI Taxonomy" id="393608"/>
    <lineage>
        <taxon>Eukaryota</taxon>
        <taxon>Viridiplantae</taxon>
        <taxon>Streptophyta</taxon>
        <taxon>Embryophyta</taxon>
        <taxon>Tracheophyta</taxon>
        <taxon>Spermatophyta</taxon>
        <taxon>Magnoliopsida</taxon>
        <taxon>eudicotyledons</taxon>
        <taxon>Gunneridae</taxon>
        <taxon>Pentapetalae</taxon>
        <taxon>Caryophyllales</taxon>
        <taxon>Cactineae</taxon>
        <taxon>Cactaceae</taxon>
        <taxon>Opuntioideae</taxon>
        <taxon>Opuntia</taxon>
    </lineage>
</organism>
<sequence>MLNADVNPLGNDSVANLLVNLDTDGTFGDIPNTTSAAMIELVGHTLVHGAINLDIDIVADMEGAKVSGDWDRTLSSEGSCEEIPCSRSEPVSSRHFLSSPLLLSLSPCGNPSLLLR</sequence>
<proteinExistence type="predicted"/>
<accession>A0A7C9CR71</accession>
<evidence type="ECO:0000313" key="2">
    <source>
        <dbReference type="EMBL" id="MBA4622143.1"/>
    </source>
</evidence>
<reference evidence="2" key="2">
    <citation type="submission" date="2020-07" db="EMBL/GenBank/DDBJ databases">
        <authorList>
            <person name="Vera ALvarez R."/>
            <person name="Arias-Moreno D.M."/>
            <person name="Jimenez-Jacinto V."/>
            <person name="Jimenez-Bremont J.F."/>
            <person name="Swaminathan K."/>
            <person name="Moose S.P."/>
            <person name="Guerrero-Gonzalez M.L."/>
            <person name="Marino-Ramirez L."/>
            <person name="Landsman D."/>
            <person name="Rodriguez-Kessler M."/>
            <person name="Delgado-Sanchez P."/>
        </authorList>
    </citation>
    <scope>NUCLEOTIDE SEQUENCE</scope>
    <source>
        <tissue evidence="2">Cladode</tissue>
    </source>
</reference>